<proteinExistence type="predicted"/>
<dbReference type="SMART" id="SM00327">
    <property type="entry name" value="VWA"/>
    <property type="match status" value="1"/>
</dbReference>
<keyword evidence="4" id="KW-1185">Reference proteome</keyword>
<accession>A0A2T0KNT2</accession>
<dbReference type="Pfam" id="PF00092">
    <property type="entry name" value="VWA"/>
    <property type="match status" value="1"/>
</dbReference>
<sequence length="577" mass="59871">MAIVVVIAGTYLGFQQFADSSCSGSVKLNVAAAPEIVPAVKAIADQWTKAGAAVNGTCVAVDVTDELPATIASAVSRDHSVALIGLPPAPESVQAPDVWVPDSSTWLLRLQTEAAGFLPQTITSVAQSPLVLAMPEPIAKQAFNWPKGKVGWANLLANFSTDEPMSVGIMDPTQDASGLTSLLALSQASTAASGTNPIEGLKAKSRALTALDTNKAVLREELLARFPKSETDLFGPNTVSAAPLSEEDVVAYNAERPAIPLSAIYLEPSPAPLDYPYTIMPQVVDAQKADAAEGLRLQLLAPAAKNALAAAGLRAPDGTYGANFPAPMGAPQSSPAVTPPAATKAPDGKAASAALTGGDLSAVVGGWIATTKPGQALTVFDTSGSMAEPVPTAGGKSRAQVTQQAASVGLSLFSNKWSVGVWRFSTNENGAKPWKQLVPITSLVKGREELQDSINDLDPKEGGGTGLYDTVLDAYLHAKKNYSPQKINSVILFTDGKNENADGITDDKLVAELKKAQDPKKPIRLVLIGIGDKVSVEELKMIRDALPGSNSGVFLAPDPTLITSIFAQAIGSRTGVI</sequence>
<protein>
    <submittedName>
        <fullName evidence="3">von Willebrand factor type A domain-containing protein</fullName>
    </submittedName>
</protein>
<feature type="region of interest" description="Disordered" evidence="1">
    <location>
        <begin position="325"/>
        <end position="351"/>
    </location>
</feature>
<feature type="domain" description="VWFA" evidence="2">
    <location>
        <begin position="375"/>
        <end position="570"/>
    </location>
</feature>
<feature type="compositionally biased region" description="Low complexity" evidence="1">
    <location>
        <begin position="330"/>
        <end position="345"/>
    </location>
</feature>
<gene>
    <name evidence="3" type="ORF">CLV67_101117</name>
</gene>
<dbReference type="EMBL" id="PVMZ01000001">
    <property type="protein sequence ID" value="PRX25404.1"/>
    <property type="molecule type" value="Genomic_DNA"/>
</dbReference>
<dbReference type="Gene3D" id="3.40.50.410">
    <property type="entry name" value="von Willebrand factor, type A domain"/>
    <property type="match status" value="1"/>
</dbReference>
<dbReference type="InterPro" id="IPR036465">
    <property type="entry name" value="vWFA_dom_sf"/>
</dbReference>
<dbReference type="PROSITE" id="PS50234">
    <property type="entry name" value="VWFA"/>
    <property type="match status" value="1"/>
</dbReference>
<evidence type="ECO:0000256" key="1">
    <source>
        <dbReference type="SAM" id="MobiDB-lite"/>
    </source>
</evidence>
<reference evidence="3 4" key="1">
    <citation type="submission" date="2018-03" db="EMBL/GenBank/DDBJ databases">
        <title>Genomic Encyclopedia of Archaeal and Bacterial Type Strains, Phase II (KMG-II): from individual species to whole genera.</title>
        <authorList>
            <person name="Goeker M."/>
        </authorList>
    </citation>
    <scope>NUCLEOTIDE SEQUENCE [LARGE SCALE GENOMIC DNA]</scope>
    <source>
        <strain evidence="3 4">DSM 43146</strain>
    </source>
</reference>
<dbReference type="InterPro" id="IPR002035">
    <property type="entry name" value="VWF_A"/>
</dbReference>
<evidence type="ECO:0000313" key="3">
    <source>
        <dbReference type="EMBL" id="PRX25404.1"/>
    </source>
</evidence>
<dbReference type="Proteomes" id="UP000239415">
    <property type="component" value="Unassembled WGS sequence"/>
</dbReference>
<dbReference type="OrthoDB" id="5621159at2"/>
<evidence type="ECO:0000313" key="4">
    <source>
        <dbReference type="Proteomes" id="UP000239415"/>
    </source>
</evidence>
<name>A0A2T0KNT2_9ACTN</name>
<dbReference type="AlphaFoldDB" id="A0A2T0KNT2"/>
<dbReference type="RefSeq" id="WP_106315150.1">
    <property type="nucleotide sequence ID" value="NZ_PVMZ01000001.1"/>
</dbReference>
<evidence type="ECO:0000259" key="2">
    <source>
        <dbReference type="PROSITE" id="PS50234"/>
    </source>
</evidence>
<comment type="caution">
    <text evidence="3">The sequence shown here is derived from an EMBL/GenBank/DDBJ whole genome shotgun (WGS) entry which is preliminary data.</text>
</comment>
<dbReference type="SUPFAM" id="SSF53300">
    <property type="entry name" value="vWA-like"/>
    <property type="match status" value="1"/>
</dbReference>
<dbReference type="Pfam" id="PF13531">
    <property type="entry name" value="SBP_bac_11"/>
    <property type="match status" value="1"/>
</dbReference>
<organism evidence="3 4">
    <name type="scientific">Actinoplanes italicus</name>
    <dbReference type="NCBI Taxonomy" id="113567"/>
    <lineage>
        <taxon>Bacteria</taxon>
        <taxon>Bacillati</taxon>
        <taxon>Actinomycetota</taxon>
        <taxon>Actinomycetes</taxon>
        <taxon>Micromonosporales</taxon>
        <taxon>Micromonosporaceae</taxon>
        <taxon>Actinoplanes</taxon>
    </lineage>
</organism>